<keyword evidence="2" id="KW-0479">Metal-binding</keyword>
<dbReference type="InterPro" id="IPR018520">
    <property type="entry name" value="UPP_synth-like_CS"/>
</dbReference>
<reference evidence="3 4" key="1">
    <citation type="submission" date="2016-01" db="EMBL/GenBank/DDBJ databases">
        <authorList>
            <person name="Oliw E.H."/>
        </authorList>
    </citation>
    <scope>NUCLEOTIDE SEQUENCE [LARGE SCALE GENOMIC DNA]</scope>
    <source>
        <strain evidence="3 4">DNF00307</strain>
    </source>
</reference>
<dbReference type="GO" id="GO:0000287">
    <property type="term" value="F:magnesium ion binding"/>
    <property type="evidence" value="ECO:0007669"/>
    <property type="project" value="UniProtKB-UniRule"/>
</dbReference>
<dbReference type="CDD" id="cd00475">
    <property type="entry name" value="Cis_IPPS"/>
    <property type="match status" value="1"/>
</dbReference>
<dbReference type="NCBIfam" id="NF011405">
    <property type="entry name" value="PRK14830.1"/>
    <property type="match status" value="1"/>
</dbReference>
<feature type="active site" description="Proton acceptor" evidence="2">
    <location>
        <position position="67"/>
    </location>
</feature>
<accession>A0A134BG82</accession>
<name>A0A134BG82_9BACT</name>
<keyword evidence="2" id="KW-0460">Magnesium</keyword>
<dbReference type="EMBL" id="LSDL01000035">
    <property type="protein sequence ID" value="KXB78963.1"/>
    <property type="molecule type" value="Genomic_DNA"/>
</dbReference>
<dbReference type="GO" id="GO:0016094">
    <property type="term" value="P:polyprenol biosynthetic process"/>
    <property type="evidence" value="ECO:0007669"/>
    <property type="project" value="TreeGrafter"/>
</dbReference>
<feature type="binding site" evidence="2">
    <location>
        <position position="70"/>
    </location>
    <ligand>
        <name>substrate</name>
    </ligand>
</feature>
<dbReference type="HAMAP" id="MF_01139">
    <property type="entry name" value="ISPT"/>
    <property type="match status" value="1"/>
</dbReference>
<gene>
    <name evidence="3" type="ORF">HMPREF1860_00802</name>
</gene>
<evidence type="ECO:0000313" key="3">
    <source>
        <dbReference type="EMBL" id="KXB78963.1"/>
    </source>
</evidence>
<dbReference type="PANTHER" id="PTHR10291">
    <property type="entry name" value="DEHYDRODOLICHYL DIPHOSPHATE SYNTHASE FAMILY MEMBER"/>
    <property type="match status" value="1"/>
</dbReference>
<dbReference type="NCBIfam" id="TIGR00055">
    <property type="entry name" value="uppS"/>
    <property type="match status" value="1"/>
</dbReference>
<feature type="binding site" evidence="2">
    <location>
        <begin position="64"/>
        <end position="66"/>
    </location>
    <ligand>
        <name>substrate</name>
    </ligand>
</feature>
<comment type="subunit">
    <text evidence="2">Homodimer.</text>
</comment>
<feature type="binding site" evidence="2">
    <location>
        <position position="36"/>
    </location>
    <ligand>
        <name>substrate</name>
    </ligand>
</feature>
<dbReference type="InterPro" id="IPR036424">
    <property type="entry name" value="UPP_synth-like_sf"/>
</dbReference>
<feature type="binding site" evidence="2">
    <location>
        <position position="210"/>
    </location>
    <ligand>
        <name>Mg(2+)</name>
        <dbReference type="ChEBI" id="CHEBI:18420"/>
    </ligand>
</feature>
<dbReference type="STRING" id="419005.HMPREF1860_00802"/>
<feature type="binding site" evidence="2">
    <location>
        <position position="191"/>
    </location>
    <ligand>
        <name>substrate</name>
    </ligand>
</feature>
<feature type="binding site" evidence="2">
    <location>
        <position position="32"/>
    </location>
    <ligand>
        <name>substrate</name>
    </ligand>
</feature>
<comment type="function">
    <text evidence="2">Catalyzes the condensation of isopentenyl diphosphate (IPP) with allylic pyrophosphates generating different type of terpenoids.</text>
</comment>
<dbReference type="SUPFAM" id="SSF64005">
    <property type="entry name" value="Undecaprenyl diphosphate synthase"/>
    <property type="match status" value="1"/>
</dbReference>
<dbReference type="AlphaFoldDB" id="A0A134BG82"/>
<dbReference type="Pfam" id="PF01255">
    <property type="entry name" value="Prenyltransf"/>
    <property type="match status" value="1"/>
</dbReference>
<comment type="cofactor">
    <cofactor evidence="2">
        <name>Mg(2+)</name>
        <dbReference type="ChEBI" id="CHEBI:18420"/>
    </cofactor>
    <text evidence="2">Binds 2 magnesium ions per subunit.</text>
</comment>
<feature type="binding site" evidence="2">
    <location>
        <begin position="20"/>
        <end position="23"/>
    </location>
    <ligand>
        <name>substrate</name>
    </ligand>
</feature>
<dbReference type="PROSITE" id="PS01066">
    <property type="entry name" value="UPP_SYNTHASE"/>
    <property type="match status" value="1"/>
</dbReference>
<sequence>MEEKIDMTRIPEHIAIIMDGNGRWAQRRNQPRTEGHKAGVETVRRITNICGKIGVKYLTLYTFSTENWNRPSNEISTLMGLVISSLEDEIFMKNDARLLVIGDIGRLPSNVQLALKRTINNTKNNKRLTLVVALSYSARWEITKAAQDIACELQQKNVHLNADNIKTYITEETISQHLTTASIPDPDLLIRTGGEVRISNYLLWQIAYTELYFCNTFWPDFSEEDLYKAIANFQSRQRRFGKTGYQIENENK</sequence>
<dbReference type="PANTHER" id="PTHR10291:SF0">
    <property type="entry name" value="DEHYDRODOLICHYL DIPHOSPHATE SYNTHASE 2"/>
    <property type="match status" value="1"/>
</dbReference>
<evidence type="ECO:0000256" key="2">
    <source>
        <dbReference type="HAMAP-Rule" id="MF_01139"/>
    </source>
</evidence>
<dbReference type="PATRIC" id="fig|419005.5.peg.803"/>
<feature type="active site" evidence="2">
    <location>
        <position position="19"/>
    </location>
</feature>
<evidence type="ECO:0000313" key="4">
    <source>
        <dbReference type="Proteomes" id="UP000070531"/>
    </source>
</evidence>
<feature type="binding site" evidence="2">
    <location>
        <position position="19"/>
    </location>
    <ligand>
        <name>Mg(2+)</name>
        <dbReference type="ChEBI" id="CHEBI:18420"/>
    </ligand>
</feature>
<proteinExistence type="inferred from homology"/>
<dbReference type="Proteomes" id="UP000070531">
    <property type="component" value="Unassembled WGS sequence"/>
</dbReference>
<dbReference type="InterPro" id="IPR001441">
    <property type="entry name" value="UPP_synth-like"/>
</dbReference>
<comment type="caution">
    <text evidence="3">The sequence shown here is derived from an EMBL/GenBank/DDBJ whole genome shotgun (WGS) entry which is preliminary data.</text>
</comment>
<keyword evidence="1 2" id="KW-0808">Transferase</keyword>
<evidence type="ECO:0000256" key="1">
    <source>
        <dbReference type="ARBA" id="ARBA00022679"/>
    </source>
</evidence>
<dbReference type="GO" id="GO:0045547">
    <property type="term" value="F:ditrans,polycis-polyprenyl diphosphate synthase [(2E,6E)-farnesyl diphosphate specific] activity"/>
    <property type="evidence" value="ECO:0007669"/>
    <property type="project" value="TreeGrafter"/>
</dbReference>
<feature type="binding site" evidence="2">
    <location>
        <position position="24"/>
    </location>
    <ligand>
        <name>substrate</name>
    </ligand>
</feature>
<comment type="similarity">
    <text evidence="2">Belongs to the UPP synthase family.</text>
</comment>
<feature type="binding site" evidence="2">
    <location>
        <begin position="197"/>
        <end position="199"/>
    </location>
    <ligand>
        <name>substrate</name>
    </ligand>
</feature>
<dbReference type="RefSeq" id="WP_060932768.1">
    <property type="nucleotide sequence ID" value="NZ_KQ960499.1"/>
</dbReference>
<organism evidence="3">
    <name type="scientific">Prevotella amnii</name>
    <dbReference type="NCBI Taxonomy" id="419005"/>
    <lineage>
        <taxon>Bacteria</taxon>
        <taxon>Pseudomonadati</taxon>
        <taxon>Bacteroidota</taxon>
        <taxon>Bacteroidia</taxon>
        <taxon>Bacteroidales</taxon>
        <taxon>Prevotellaceae</taxon>
        <taxon>Prevotella</taxon>
    </lineage>
</organism>
<protein>
    <recommendedName>
        <fullName evidence="2">Isoprenyl transferase</fullName>
        <ecNumber evidence="2">2.5.1.-</ecNumber>
    </recommendedName>
</protein>
<dbReference type="EC" id="2.5.1.-" evidence="2"/>
<feature type="binding site" evidence="2">
    <location>
        <position position="68"/>
    </location>
    <ligand>
        <name>substrate</name>
    </ligand>
</feature>
<dbReference type="Gene3D" id="3.40.1180.10">
    <property type="entry name" value="Decaprenyl diphosphate synthase-like"/>
    <property type="match status" value="1"/>
</dbReference>
<dbReference type="FunFam" id="3.40.1180.10:FF:000001">
    <property type="entry name" value="(2E,6E)-farnesyl-diphosphate-specific ditrans,polycis-undecaprenyl-diphosphate synthase"/>
    <property type="match status" value="1"/>
</dbReference>